<feature type="compositionally biased region" description="Basic and acidic residues" evidence="1">
    <location>
        <begin position="1"/>
        <end position="12"/>
    </location>
</feature>
<evidence type="ECO:0000313" key="2">
    <source>
        <dbReference type="EMBL" id="ALU39058.1"/>
    </source>
</evidence>
<sequence>MAARDPGERPADEGIGPGVPGDVHEGGRFQSLRAQQLARLDPHLPDVLQGPPEALVVPGGIGRDPCARLRRGRLHGVGPGATLVLDAHAGPSLGRPRSTVGHLTRETILLGAARRRPESSGRRLAVTSGAAARRTRYSAPFSHGPVIA</sequence>
<accession>A0A0U2XL35</accession>
<name>A0A0U2XL35_9MICC</name>
<proteinExistence type="predicted"/>
<gene>
    <name evidence="2" type="ORF">AS188_04050</name>
</gene>
<dbReference type="AlphaFoldDB" id="A0A0U2XL35"/>
<evidence type="ECO:0000256" key="1">
    <source>
        <dbReference type="SAM" id="MobiDB-lite"/>
    </source>
</evidence>
<reference evidence="2 3" key="1">
    <citation type="submission" date="2015-11" db="EMBL/GenBank/DDBJ databases">
        <title>Complete Genome Sequence of Kocuria flava strain HO-9041.</title>
        <authorList>
            <person name="Zhou M."/>
            <person name="Dai J."/>
        </authorList>
    </citation>
    <scope>NUCLEOTIDE SEQUENCE [LARGE SCALE GENOMIC DNA]</scope>
    <source>
        <strain evidence="2 3">HO-9041</strain>
    </source>
</reference>
<evidence type="ECO:0000313" key="3">
    <source>
        <dbReference type="Proteomes" id="UP000057181"/>
    </source>
</evidence>
<dbReference type="EMBL" id="CP013254">
    <property type="protein sequence ID" value="ALU39058.1"/>
    <property type="molecule type" value="Genomic_DNA"/>
</dbReference>
<dbReference type="KEGG" id="kfv:AS188_04050"/>
<protein>
    <submittedName>
        <fullName evidence="2">Uncharacterized protein</fullName>
    </submittedName>
</protein>
<dbReference type="Proteomes" id="UP000057181">
    <property type="component" value="Chromosome"/>
</dbReference>
<organism evidence="2 3">
    <name type="scientific">Kocuria flava</name>
    <dbReference type="NCBI Taxonomy" id="446860"/>
    <lineage>
        <taxon>Bacteria</taxon>
        <taxon>Bacillati</taxon>
        <taxon>Actinomycetota</taxon>
        <taxon>Actinomycetes</taxon>
        <taxon>Micrococcales</taxon>
        <taxon>Micrococcaceae</taxon>
        <taxon>Kocuria</taxon>
    </lineage>
</organism>
<feature type="region of interest" description="Disordered" evidence="1">
    <location>
        <begin position="1"/>
        <end position="27"/>
    </location>
</feature>